<reference evidence="2" key="1">
    <citation type="submission" date="2023-02" db="EMBL/GenBank/DDBJ databases">
        <title>Colletotrichum kahawae CIFC_Que2 genome sequencing and assembly.</title>
        <authorList>
            <person name="Baroncelli R."/>
        </authorList>
    </citation>
    <scope>NUCLEOTIDE SEQUENCE</scope>
    <source>
        <strain evidence="2">CIFC_Que2</strain>
    </source>
</reference>
<evidence type="ECO:0000313" key="3">
    <source>
        <dbReference type="Proteomes" id="UP001281614"/>
    </source>
</evidence>
<keyword evidence="1" id="KW-1133">Transmembrane helix</keyword>
<organism evidence="2 3">
    <name type="scientific">Colletotrichum kahawae</name>
    <name type="common">Coffee berry disease fungus</name>
    <dbReference type="NCBI Taxonomy" id="34407"/>
    <lineage>
        <taxon>Eukaryota</taxon>
        <taxon>Fungi</taxon>
        <taxon>Dikarya</taxon>
        <taxon>Ascomycota</taxon>
        <taxon>Pezizomycotina</taxon>
        <taxon>Sordariomycetes</taxon>
        <taxon>Hypocreomycetidae</taxon>
        <taxon>Glomerellales</taxon>
        <taxon>Glomerellaceae</taxon>
        <taxon>Colletotrichum</taxon>
        <taxon>Colletotrichum gloeosporioides species complex</taxon>
    </lineage>
</organism>
<protein>
    <submittedName>
        <fullName evidence="2">Uncharacterized protein</fullName>
    </submittedName>
</protein>
<dbReference type="AlphaFoldDB" id="A0AAD9Y612"/>
<keyword evidence="1" id="KW-0812">Transmembrane</keyword>
<comment type="caution">
    <text evidence="2">The sequence shown here is derived from an EMBL/GenBank/DDBJ whole genome shotgun (WGS) entry which is preliminary data.</text>
</comment>
<sequence length="77" mass="8519">MENHMPIDFPLPFHPFPPASRAWPTALEIVAWVAAAALFIGDSTRLFAAARDATASISRRPAPRIPADVAQWRYTCD</sequence>
<evidence type="ECO:0000313" key="2">
    <source>
        <dbReference type="EMBL" id="KAK2742787.1"/>
    </source>
</evidence>
<feature type="transmembrane region" description="Helical" evidence="1">
    <location>
        <begin position="22"/>
        <end position="41"/>
    </location>
</feature>
<name>A0AAD9Y612_COLKA</name>
<evidence type="ECO:0000256" key="1">
    <source>
        <dbReference type="SAM" id="Phobius"/>
    </source>
</evidence>
<accession>A0AAD9Y612</accession>
<keyword evidence="3" id="KW-1185">Reference proteome</keyword>
<proteinExistence type="predicted"/>
<dbReference type="EMBL" id="VYYT01000326">
    <property type="protein sequence ID" value="KAK2742787.1"/>
    <property type="molecule type" value="Genomic_DNA"/>
</dbReference>
<dbReference type="Proteomes" id="UP001281614">
    <property type="component" value="Unassembled WGS sequence"/>
</dbReference>
<gene>
    <name evidence="2" type="ORF">CKAH01_18453</name>
</gene>
<keyword evidence="1" id="KW-0472">Membrane</keyword>